<dbReference type="EMBL" id="JHEG04000001">
    <property type="protein sequence ID" value="KAF3885749.1"/>
    <property type="molecule type" value="Genomic_DNA"/>
</dbReference>
<organism evidence="1 2">
    <name type="scientific">Tolypothrix bouteillei VB521301</name>
    <dbReference type="NCBI Taxonomy" id="1479485"/>
    <lineage>
        <taxon>Bacteria</taxon>
        <taxon>Bacillati</taxon>
        <taxon>Cyanobacteriota</taxon>
        <taxon>Cyanophyceae</taxon>
        <taxon>Nostocales</taxon>
        <taxon>Tolypothrichaceae</taxon>
        <taxon>Tolypothrix</taxon>
    </lineage>
</organism>
<name>A0A8S9T2G6_9CYAN</name>
<keyword evidence="2" id="KW-1185">Reference proteome</keyword>
<comment type="caution">
    <text evidence="1">The sequence shown here is derived from an EMBL/GenBank/DDBJ whole genome shotgun (WGS) entry which is preliminary data.</text>
</comment>
<dbReference type="RefSeq" id="WP_153021509.1">
    <property type="nucleotide sequence ID" value="NZ_JHEG04000001.1"/>
</dbReference>
<sequence>MSRRENVDSTARSVLFRSQPEANTVSKALPHYTYGGVQISRKEIKHREKEELE</sequence>
<proteinExistence type="predicted"/>
<evidence type="ECO:0000313" key="2">
    <source>
        <dbReference type="Proteomes" id="UP000029738"/>
    </source>
</evidence>
<protein>
    <submittedName>
        <fullName evidence="1">Uncharacterized protein</fullName>
    </submittedName>
</protein>
<reference evidence="1" key="1">
    <citation type="journal article" date="2015" name="Genome Announc.">
        <title>Draft Genome Sequence of Tolypothrix boutellei Strain VB521301.</title>
        <authorList>
            <person name="Chandrababunaidu M.M."/>
            <person name="Singh D."/>
            <person name="Sen D."/>
            <person name="Bhan S."/>
            <person name="Das S."/>
            <person name="Gupta A."/>
            <person name="Adhikary S.P."/>
            <person name="Tripathy S."/>
        </authorList>
    </citation>
    <scope>NUCLEOTIDE SEQUENCE</scope>
    <source>
        <strain evidence="1">VB521301</strain>
    </source>
</reference>
<dbReference type="AlphaFoldDB" id="A0A8S9T2G6"/>
<dbReference type="Proteomes" id="UP000029738">
    <property type="component" value="Unassembled WGS sequence"/>
</dbReference>
<gene>
    <name evidence="1" type="ORF">DA73_0400009950</name>
</gene>
<evidence type="ECO:0000313" key="1">
    <source>
        <dbReference type="EMBL" id="KAF3885749.1"/>
    </source>
</evidence>
<accession>A0A8S9T2G6</accession>
<reference evidence="1" key="2">
    <citation type="submission" date="2019-11" db="EMBL/GenBank/DDBJ databases">
        <title>Improved Assembly of Tolypothrix boutellei genome.</title>
        <authorList>
            <person name="Sarangi A.N."/>
            <person name="Mukherjee M."/>
            <person name="Ghosh S."/>
            <person name="Singh D."/>
            <person name="Das A."/>
            <person name="Kant S."/>
            <person name="Prusty A."/>
            <person name="Tripathy S."/>
        </authorList>
    </citation>
    <scope>NUCLEOTIDE SEQUENCE</scope>
    <source>
        <strain evidence="1">VB521301</strain>
    </source>
</reference>